<evidence type="ECO:0000256" key="2">
    <source>
        <dbReference type="ARBA" id="ARBA00022692"/>
    </source>
</evidence>
<dbReference type="InterPro" id="IPR007016">
    <property type="entry name" value="O-antigen_ligase-rel_domated"/>
</dbReference>
<dbReference type="PANTHER" id="PTHR37422">
    <property type="entry name" value="TEICHURONIC ACID BIOSYNTHESIS PROTEIN TUAE"/>
    <property type="match status" value="1"/>
</dbReference>
<evidence type="ECO:0000259" key="6">
    <source>
        <dbReference type="Pfam" id="PF04932"/>
    </source>
</evidence>
<accession>A0ABT2J2B0</accession>
<dbReference type="EMBL" id="JAFFZE010000004">
    <property type="protein sequence ID" value="MCT2581991.1"/>
    <property type="molecule type" value="Genomic_DNA"/>
</dbReference>
<keyword evidence="7" id="KW-0436">Ligase</keyword>
<comment type="subcellular location">
    <subcellularLocation>
        <location evidence="1">Membrane</location>
        <topology evidence="1">Multi-pass membrane protein</topology>
    </subcellularLocation>
</comment>
<feature type="transmembrane region" description="Helical" evidence="5">
    <location>
        <begin position="94"/>
        <end position="113"/>
    </location>
</feature>
<dbReference type="Proteomes" id="UP001156441">
    <property type="component" value="Unassembled WGS sequence"/>
</dbReference>
<sequence length="407" mass="41988">MPDVTNTEKLWAAALRVLACATVGLAPLEGYLASVHPQLGKVPAGLLVLGWVAVRVRHRRLPAFHPVHPLLGGLAALLLASAAVHAGGPFTAEYTVRWLPFLALTVVLADLAAREVGVRPLLVASVAGSVVAGAGALYSVQAGAARATGPMSDPNDLAFVLVVAVPLLVAVTPSRPPTRHKVLVAVAAALLLAGAAATFSRGGAIALACAVGWLLARRALSPRVLAAAVGAAVVAAAGTVLVAGSRLARSLREKSFIAETNVDTRELRWRAAARMLGENPVLGVGPGGFRSEYVAASHNAELAEQTPVAHNMFLEVAAELGLPALLLFLGLVAVALFATEDAVRRGRDRNTVVAVQASLVAVLVGATFLSEQYYLPLWLLVAVAVGLGSRERVEKEGAVRAGAPHDQ</sequence>
<reference evidence="7 8" key="1">
    <citation type="submission" date="2021-02" db="EMBL/GenBank/DDBJ databases">
        <title>Actinophytocola xerophila sp. nov., isolated from soil of cotton cropping field.</title>
        <authorList>
            <person name="Huang R."/>
            <person name="Chen X."/>
            <person name="Ge X."/>
            <person name="Liu W."/>
        </authorList>
    </citation>
    <scope>NUCLEOTIDE SEQUENCE [LARGE SCALE GENOMIC DNA]</scope>
    <source>
        <strain evidence="7 8">S1-96</strain>
    </source>
</reference>
<keyword evidence="2 5" id="KW-0812">Transmembrane</keyword>
<dbReference type="InterPro" id="IPR051533">
    <property type="entry name" value="WaaL-like"/>
</dbReference>
<evidence type="ECO:0000313" key="7">
    <source>
        <dbReference type="EMBL" id="MCT2581991.1"/>
    </source>
</evidence>
<proteinExistence type="predicted"/>
<protein>
    <submittedName>
        <fullName evidence="7">O-antigen ligase family protein</fullName>
    </submittedName>
</protein>
<feature type="domain" description="O-antigen ligase-related" evidence="6">
    <location>
        <begin position="187"/>
        <end position="329"/>
    </location>
</feature>
<organism evidence="7 8">
    <name type="scientific">Actinophytocola gossypii</name>
    <dbReference type="NCBI Taxonomy" id="2812003"/>
    <lineage>
        <taxon>Bacteria</taxon>
        <taxon>Bacillati</taxon>
        <taxon>Actinomycetota</taxon>
        <taxon>Actinomycetes</taxon>
        <taxon>Pseudonocardiales</taxon>
        <taxon>Pseudonocardiaceae</taxon>
    </lineage>
</organism>
<name>A0ABT2J2B0_9PSEU</name>
<feature type="transmembrane region" description="Helical" evidence="5">
    <location>
        <begin position="320"/>
        <end position="339"/>
    </location>
</feature>
<dbReference type="PANTHER" id="PTHR37422:SF23">
    <property type="entry name" value="TEICHURONIC ACID BIOSYNTHESIS PROTEIN TUAE"/>
    <property type="match status" value="1"/>
</dbReference>
<evidence type="ECO:0000256" key="5">
    <source>
        <dbReference type="SAM" id="Phobius"/>
    </source>
</evidence>
<keyword evidence="4 5" id="KW-0472">Membrane</keyword>
<keyword evidence="3 5" id="KW-1133">Transmembrane helix</keyword>
<feature type="transmembrane region" description="Helical" evidence="5">
    <location>
        <begin position="158"/>
        <end position="175"/>
    </location>
</feature>
<evidence type="ECO:0000256" key="1">
    <source>
        <dbReference type="ARBA" id="ARBA00004141"/>
    </source>
</evidence>
<feature type="transmembrane region" description="Helical" evidence="5">
    <location>
        <begin position="66"/>
        <end position="88"/>
    </location>
</feature>
<gene>
    <name evidence="7" type="ORF">JT362_02500</name>
</gene>
<evidence type="ECO:0000313" key="8">
    <source>
        <dbReference type="Proteomes" id="UP001156441"/>
    </source>
</evidence>
<dbReference type="Pfam" id="PF04932">
    <property type="entry name" value="Wzy_C"/>
    <property type="match status" value="1"/>
</dbReference>
<keyword evidence="8" id="KW-1185">Reference proteome</keyword>
<dbReference type="GO" id="GO:0016874">
    <property type="term" value="F:ligase activity"/>
    <property type="evidence" value="ECO:0007669"/>
    <property type="project" value="UniProtKB-KW"/>
</dbReference>
<evidence type="ECO:0000256" key="3">
    <source>
        <dbReference type="ARBA" id="ARBA00022989"/>
    </source>
</evidence>
<feature type="transmembrane region" description="Helical" evidence="5">
    <location>
        <begin position="120"/>
        <end position="138"/>
    </location>
</feature>
<comment type="caution">
    <text evidence="7">The sequence shown here is derived from an EMBL/GenBank/DDBJ whole genome shotgun (WGS) entry which is preliminary data.</text>
</comment>
<feature type="transmembrane region" description="Helical" evidence="5">
    <location>
        <begin position="182"/>
        <end position="213"/>
    </location>
</feature>
<evidence type="ECO:0000256" key="4">
    <source>
        <dbReference type="ARBA" id="ARBA00023136"/>
    </source>
</evidence>
<feature type="transmembrane region" description="Helical" evidence="5">
    <location>
        <begin position="225"/>
        <end position="244"/>
    </location>
</feature>
<feature type="transmembrane region" description="Helical" evidence="5">
    <location>
        <begin position="351"/>
        <end position="369"/>
    </location>
</feature>